<keyword evidence="1" id="KW-0732">Signal</keyword>
<reference evidence="2 3" key="1">
    <citation type="submission" date="2019-04" db="EMBL/GenBank/DDBJ databases">
        <title>Sphingobacterium olei sp. nov., isolated from oil-contaminated soil.</title>
        <authorList>
            <person name="Liu B."/>
        </authorList>
    </citation>
    <scope>NUCLEOTIDE SEQUENCE [LARGE SCALE GENOMIC DNA]</scope>
    <source>
        <strain evidence="2 3">HAL-9</strain>
    </source>
</reference>
<evidence type="ECO:0000313" key="2">
    <source>
        <dbReference type="EMBL" id="TJZ59964.1"/>
    </source>
</evidence>
<proteinExistence type="predicted"/>
<dbReference type="EMBL" id="SUME01000005">
    <property type="protein sequence ID" value="TJZ59964.1"/>
    <property type="molecule type" value="Genomic_DNA"/>
</dbReference>
<name>A0A4U0PBE0_9SPHI</name>
<evidence type="ECO:0000313" key="3">
    <source>
        <dbReference type="Proteomes" id="UP000306808"/>
    </source>
</evidence>
<dbReference type="AlphaFoldDB" id="A0A4U0PBE0"/>
<protein>
    <submittedName>
        <fullName evidence="2">Uncharacterized protein</fullName>
    </submittedName>
</protein>
<feature type="chain" id="PRO_5020318625" evidence="1">
    <location>
        <begin position="20"/>
        <end position="182"/>
    </location>
</feature>
<feature type="signal peptide" evidence="1">
    <location>
        <begin position="1"/>
        <end position="19"/>
    </location>
</feature>
<evidence type="ECO:0000256" key="1">
    <source>
        <dbReference type="SAM" id="SignalP"/>
    </source>
</evidence>
<sequence>MKKMIIFAFSVMTFTVATAQQKVETVIKTDAQKHLKADGGNMEGKYTSQTNAKVHPGEIQSKVEQKKTAVLQKVTETKKSLLQQVPTSEATGVVDQTLHAEVNGQTVTTSLQAGIASETGNNIGNNIGSVLSQPNTAIDGIGTTTSNAIKAVSTIHSNVKTDIKVAPIKVNTSITSGLGLRL</sequence>
<organism evidence="2 3">
    <name type="scientific">Sphingobacterium olei</name>
    <dbReference type="NCBI Taxonomy" id="2571155"/>
    <lineage>
        <taxon>Bacteria</taxon>
        <taxon>Pseudomonadati</taxon>
        <taxon>Bacteroidota</taxon>
        <taxon>Sphingobacteriia</taxon>
        <taxon>Sphingobacteriales</taxon>
        <taxon>Sphingobacteriaceae</taxon>
        <taxon>Sphingobacterium</taxon>
    </lineage>
</organism>
<dbReference type="Proteomes" id="UP000306808">
    <property type="component" value="Unassembled WGS sequence"/>
</dbReference>
<gene>
    <name evidence="2" type="ORF">FAZ15_13830</name>
</gene>
<comment type="caution">
    <text evidence="2">The sequence shown here is derived from an EMBL/GenBank/DDBJ whole genome shotgun (WGS) entry which is preliminary data.</text>
</comment>
<dbReference type="RefSeq" id="WP_136901906.1">
    <property type="nucleotide sequence ID" value="NZ_SUME01000005.1"/>
</dbReference>
<keyword evidence="3" id="KW-1185">Reference proteome</keyword>
<accession>A0A4U0PBE0</accession>